<proteinExistence type="predicted"/>
<evidence type="ECO:0000313" key="1">
    <source>
        <dbReference type="Proteomes" id="UP000887565"/>
    </source>
</evidence>
<dbReference type="Proteomes" id="UP000887565">
    <property type="component" value="Unplaced"/>
</dbReference>
<keyword evidence="1" id="KW-1185">Reference proteome</keyword>
<organism evidence="1 2">
    <name type="scientific">Romanomermis culicivorax</name>
    <name type="common">Nematode worm</name>
    <dbReference type="NCBI Taxonomy" id="13658"/>
    <lineage>
        <taxon>Eukaryota</taxon>
        <taxon>Metazoa</taxon>
        <taxon>Ecdysozoa</taxon>
        <taxon>Nematoda</taxon>
        <taxon>Enoplea</taxon>
        <taxon>Dorylaimia</taxon>
        <taxon>Mermithida</taxon>
        <taxon>Mermithoidea</taxon>
        <taxon>Mermithidae</taxon>
        <taxon>Romanomermis</taxon>
    </lineage>
</organism>
<reference evidence="2" key="1">
    <citation type="submission" date="2022-11" db="UniProtKB">
        <authorList>
            <consortium name="WormBaseParasite"/>
        </authorList>
    </citation>
    <scope>IDENTIFICATION</scope>
</reference>
<accession>A0A915JIZ8</accession>
<dbReference type="WBParaSite" id="nRc.2.0.1.t26057-RA">
    <property type="protein sequence ID" value="nRc.2.0.1.t26057-RA"/>
    <property type="gene ID" value="nRc.2.0.1.g26057"/>
</dbReference>
<protein>
    <submittedName>
        <fullName evidence="2">Uncharacterized protein</fullName>
    </submittedName>
</protein>
<evidence type="ECO:0000313" key="2">
    <source>
        <dbReference type="WBParaSite" id="nRc.2.0.1.t26057-RA"/>
    </source>
</evidence>
<dbReference type="AlphaFoldDB" id="A0A915JIZ8"/>
<sequence length="103" mass="12034">MHSSNINTLITWTVREAIQYDEERPFEGFRDKVTQHRREGDTNPDLAMLADTYKLLRNTGYSKTLTKKEGHIDVAMASRHPKDHLMIWPRTLILALGWAMYAF</sequence>
<name>A0A915JIZ8_ROMCU</name>